<dbReference type="PROSITE" id="PS51457">
    <property type="entry name" value="BEN"/>
    <property type="match status" value="1"/>
</dbReference>
<evidence type="ECO:0000313" key="3">
    <source>
        <dbReference type="EMBL" id="KAH0549669.1"/>
    </source>
</evidence>
<sequence length="377" mass="42257">MKSIIKYRIAVSILETLEDCSKFNDNSADIKLITSELFAIVQWLNDEDKGTYTVGVPTDWIMNFDYQEYCMNGCDGDESYVVEWRQGKKPAGGWLCYDAMVTDVSSMYYLKNKEIFIDSIAALEKKFKNNYKGIKSPRLGGYSGNQKSFMDGSAAGSTSNIANATSITTDKNTNKKTSLKRPHPNDDNNDIERTPLNNSSPVRPRNLFGSNNGENDIVMQLLTEMRNMQENMRNIRPIPRAAQISDQSGSDDENVPDMVEIGRRGSGLQITREQWRCAKAQGRCTSMATSLLTALVPMNVLLTSNCKGGKARICKNSDNPPHHTAIPSETLAAIKYTVKKNFKNTYDDTKINTAINVKLTSLRSKQRNFPNNEDPQH</sequence>
<reference evidence="3 4" key="1">
    <citation type="journal article" date="2021" name="J. Hered.">
        <title>A chromosome-level genome assembly of the parasitoid wasp, Cotesia glomerata (Hymenoptera: Braconidae).</title>
        <authorList>
            <person name="Pinto B.J."/>
            <person name="Weis J.J."/>
            <person name="Gamble T."/>
            <person name="Ode P.J."/>
            <person name="Paul R."/>
            <person name="Zaspel J.M."/>
        </authorList>
    </citation>
    <scope>NUCLEOTIDE SEQUENCE [LARGE SCALE GENOMIC DNA]</scope>
    <source>
        <strain evidence="3">CgM1</strain>
    </source>
</reference>
<dbReference type="GO" id="GO:0003677">
    <property type="term" value="F:DNA binding"/>
    <property type="evidence" value="ECO:0007669"/>
    <property type="project" value="InterPro"/>
</dbReference>
<gene>
    <name evidence="3" type="ORF">KQX54_012129</name>
</gene>
<dbReference type="AlphaFoldDB" id="A0AAV7IGZ2"/>
<comment type="caution">
    <text evidence="3">The sequence shown here is derived from an EMBL/GenBank/DDBJ whole genome shotgun (WGS) entry which is preliminary data.</text>
</comment>
<evidence type="ECO:0000256" key="1">
    <source>
        <dbReference type="SAM" id="MobiDB-lite"/>
    </source>
</evidence>
<name>A0AAV7IGZ2_COTGL</name>
<dbReference type="InterPro" id="IPR018379">
    <property type="entry name" value="BEN_domain"/>
</dbReference>
<protein>
    <recommendedName>
        <fullName evidence="2">BEN domain-containing protein</fullName>
    </recommendedName>
</protein>
<keyword evidence="4" id="KW-1185">Reference proteome</keyword>
<dbReference type="SMART" id="SM01025">
    <property type="entry name" value="BEN"/>
    <property type="match status" value="1"/>
</dbReference>
<proteinExistence type="predicted"/>
<feature type="region of interest" description="Disordered" evidence="1">
    <location>
        <begin position="165"/>
        <end position="211"/>
    </location>
</feature>
<feature type="compositionally biased region" description="Basic and acidic residues" evidence="1">
    <location>
        <begin position="183"/>
        <end position="193"/>
    </location>
</feature>
<feature type="domain" description="BEN" evidence="2">
    <location>
        <begin position="265"/>
        <end position="366"/>
    </location>
</feature>
<dbReference type="Gene3D" id="1.10.10.2590">
    <property type="entry name" value="BEN domain"/>
    <property type="match status" value="1"/>
</dbReference>
<organism evidence="3 4">
    <name type="scientific">Cotesia glomerata</name>
    <name type="common">Lepidopteran parasitic wasp</name>
    <name type="synonym">Apanteles glomeratus</name>
    <dbReference type="NCBI Taxonomy" id="32391"/>
    <lineage>
        <taxon>Eukaryota</taxon>
        <taxon>Metazoa</taxon>
        <taxon>Ecdysozoa</taxon>
        <taxon>Arthropoda</taxon>
        <taxon>Hexapoda</taxon>
        <taxon>Insecta</taxon>
        <taxon>Pterygota</taxon>
        <taxon>Neoptera</taxon>
        <taxon>Endopterygota</taxon>
        <taxon>Hymenoptera</taxon>
        <taxon>Apocrita</taxon>
        <taxon>Ichneumonoidea</taxon>
        <taxon>Braconidae</taxon>
        <taxon>Microgastrinae</taxon>
        <taxon>Cotesia</taxon>
    </lineage>
</organism>
<accession>A0AAV7IGZ2</accession>
<evidence type="ECO:0000313" key="4">
    <source>
        <dbReference type="Proteomes" id="UP000826195"/>
    </source>
</evidence>
<evidence type="ECO:0000259" key="2">
    <source>
        <dbReference type="PROSITE" id="PS51457"/>
    </source>
</evidence>
<dbReference type="Proteomes" id="UP000826195">
    <property type="component" value="Unassembled WGS sequence"/>
</dbReference>
<dbReference type="EMBL" id="JAHXZJ010001864">
    <property type="protein sequence ID" value="KAH0549669.1"/>
    <property type="molecule type" value="Genomic_DNA"/>
</dbReference>